<accession>A0A7R8ZD77</accession>
<reference evidence="1" key="1">
    <citation type="submission" date="2020-11" db="EMBL/GenBank/DDBJ databases">
        <authorList>
            <person name="Tran Van P."/>
        </authorList>
    </citation>
    <scope>NUCLEOTIDE SEQUENCE</scope>
</reference>
<proteinExistence type="predicted"/>
<organism evidence="1">
    <name type="scientific">Timema douglasi</name>
    <name type="common">Walking stick</name>
    <dbReference type="NCBI Taxonomy" id="61478"/>
    <lineage>
        <taxon>Eukaryota</taxon>
        <taxon>Metazoa</taxon>
        <taxon>Ecdysozoa</taxon>
        <taxon>Arthropoda</taxon>
        <taxon>Hexapoda</taxon>
        <taxon>Insecta</taxon>
        <taxon>Pterygota</taxon>
        <taxon>Neoptera</taxon>
        <taxon>Polyneoptera</taxon>
        <taxon>Phasmatodea</taxon>
        <taxon>Timematodea</taxon>
        <taxon>Timematoidea</taxon>
        <taxon>Timematidae</taxon>
        <taxon>Timema</taxon>
    </lineage>
</organism>
<evidence type="ECO:0000313" key="1">
    <source>
        <dbReference type="EMBL" id="CAD7202156.1"/>
    </source>
</evidence>
<name>A0A7R8ZD77_TIMDO</name>
<protein>
    <recommendedName>
        <fullName evidence="2">Transposase</fullName>
    </recommendedName>
</protein>
<sequence length="347" mass="39727">MIEQFHENVDFNNEDLASDKETEKEREYFHTVIRPMLQSGHEGELCEWMKQMGLLRRGVRCNNPECHGVGTMKWSKARIVDKYNWSCFDCPKKVSIRDGSFFVNIKCELKAAIQAIVGWCEQTPVDVTCKHLNLKNHIVKRVYERCLDVVQNYILSHPQDWLLGGDKNSVVVVDVFPDGYMSERALGAGKKGKVLCIADTSLMPARTWCAMLHHSGQDPAGKSQSALVEEVVTHIRAHVRPNSTLVVNNKIDVLSEETLKTLTEYTSIITVETLMEHDEPGTRRIQDNLETIWASAVEVCEDIQDVRRGGPQLLYEYMWRQLFALSPSCALQYILHHIADQFPFQDY</sequence>
<evidence type="ECO:0008006" key="2">
    <source>
        <dbReference type="Google" id="ProtNLM"/>
    </source>
</evidence>
<gene>
    <name evidence="1" type="ORF">TDIB3V08_LOCUS8341</name>
</gene>
<dbReference type="EMBL" id="OA569048">
    <property type="protein sequence ID" value="CAD7202156.1"/>
    <property type="molecule type" value="Genomic_DNA"/>
</dbReference>
<dbReference type="AlphaFoldDB" id="A0A7R8ZD77"/>